<name>A0A238J3H2_9RHOB</name>
<evidence type="ECO:0000313" key="2">
    <source>
        <dbReference type="Proteomes" id="UP000201838"/>
    </source>
</evidence>
<accession>A0A238J3H2</accession>
<dbReference type="OrthoDB" id="9857425at2"/>
<reference evidence="2" key="1">
    <citation type="submission" date="2017-05" db="EMBL/GenBank/DDBJ databases">
        <authorList>
            <person name="Rodrigo-Torres L."/>
            <person name="Arahal R. D."/>
            <person name="Lucena T."/>
        </authorList>
    </citation>
    <scope>NUCLEOTIDE SEQUENCE [LARGE SCALE GENOMIC DNA]</scope>
    <source>
        <strain evidence="2">CECT 8489</strain>
    </source>
</reference>
<sequence>METIERDIALKQLYDAFALLERPDPLTTYQGSHCDKEVDVFNSLNWEEATYSQMVDGMEGAIICPPRTKAYLLPRLFKMIMLRRSGKSDDAVDNLSMQLESWPIDREVDALLTEDQKKAIVAAWAYLDAHIYHPSGSHVARELAKHWKVDQ</sequence>
<gene>
    <name evidence="1" type="ORF">BOA8489_02646</name>
</gene>
<dbReference type="EMBL" id="FXXQ01000009">
    <property type="protein sequence ID" value="SMX24520.1"/>
    <property type="molecule type" value="Genomic_DNA"/>
</dbReference>
<dbReference type="RefSeq" id="WP_093974485.1">
    <property type="nucleotide sequence ID" value="NZ_FXXQ01000009.1"/>
</dbReference>
<organism evidence="1 2">
    <name type="scientific">Boseongicola aestuarii</name>
    <dbReference type="NCBI Taxonomy" id="1470561"/>
    <lineage>
        <taxon>Bacteria</taxon>
        <taxon>Pseudomonadati</taxon>
        <taxon>Pseudomonadota</taxon>
        <taxon>Alphaproteobacteria</taxon>
        <taxon>Rhodobacterales</taxon>
        <taxon>Paracoccaceae</taxon>
        <taxon>Boseongicola</taxon>
    </lineage>
</organism>
<proteinExistence type="predicted"/>
<dbReference type="Proteomes" id="UP000201838">
    <property type="component" value="Unassembled WGS sequence"/>
</dbReference>
<keyword evidence="2" id="KW-1185">Reference proteome</keyword>
<dbReference type="AlphaFoldDB" id="A0A238J3H2"/>
<protein>
    <submittedName>
        <fullName evidence="1">Uncharacterized protein</fullName>
    </submittedName>
</protein>
<evidence type="ECO:0000313" key="1">
    <source>
        <dbReference type="EMBL" id="SMX24520.1"/>
    </source>
</evidence>